<dbReference type="Proteomes" id="UP000607653">
    <property type="component" value="Unassembled WGS sequence"/>
</dbReference>
<comment type="caution">
    <text evidence="3">The sequence shown here is derived from an EMBL/GenBank/DDBJ whole genome shotgun (WGS) entry which is preliminary data.</text>
</comment>
<sequence>MERVIFVDWQPQEAKVDVVVGALTEYTNHHLGITKVLRSQKQTKKTGYITGLCKKRWIRLHLSSLQHVKFQWEITENCEWGFKDVTGKVELPENVKMVMPGDYVTAVFELISSVPLEADRI</sequence>
<dbReference type="GO" id="GO:0005525">
    <property type="term" value="F:GTP binding"/>
    <property type="evidence" value="ECO:0007669"/>
    <property type="project" value="UniProtKB-KW"/>
</dbReference>
<keyword evidence="1" id="KW-0547">Nucleotide-binding</keyword>
<dbReference type="EMBL" id="DUZY01000007">
    <property type="protein sequence ID" value="DAD45191.1"/>
    <property type="molecule type" value="Genomic_DNA"/>
</dbReference>
<dbReference type="Gene3D" id="2.40.30.10">
    <property type="entry name" value="Translation factors"/>
    <property type="match status" value="1"/>
</dbReference>
<dbReference type="SUPFAM" id="SSF50465">
    <property type="entry name" value="EF-Tu/eEF-1alpha/eIF2-gamma C-terminal domain"/>
    <property type="match status" value="1"/>
</dbReference>
<evidence type="ECO:0000313" key="4">
    <source>
        <dbReference type="Proteomes" id="UP000607653"/>
    </source>
</evidence>
<evidence type="ECO:0000256" key="1">
    <source>
        <dbReference type="ARBA" id="ARBA00022741"/>
    </source>
</evidence>
<reference evidence="3 4" key="1">
    <citation type="journal article" date="2020" name="Mol. Biol. Evol.">
        <title>Distinct Expression and Methylation Patterns for Genes with Different Fates following a Single Whole-Genome Duplication in Flowering Plants.</title>
        <authorList>
            <person name="Shi T."/>
            <person name="Rahmani R.S."/>
            <person name="Gugger P.F."/>
            <person name="Wang M."/>
            <person name="Li H."/>
            <person name="Zhang Y."/>
            <person name="Li Z."/>
            <person name="Wang Q."/>
            <person name="Van de Peer Y."/>
            <person name="Marchal K."/>
            <person name="Chen J."/>
        </authorList>
    </citation>
    <scope>NUCLEOTIDE SEQUENCE [LARGE SCALE GENOMIC DNA]</scope>
    <source>
        <tissue evidence="3">Leaf</tissue>
    </source>
</reference>
<dbReference type="InterPro" id="IPR009001">
    <property type="entry name" value="Transl_elong_EF1A/Init_IF2_C"/>
</dbReference>
<proteinExistence type="predicted"/>
<accession>A0A822ZNT7</accession>
<evidence type="ECO:0000313" key="3">
    <source>
        <dbReference type="EMBL" id="DAD45191.1"/>
    </source>
</evidence>
<dbReference type="AlphaFoldDB" id="A0A822ZNT7"/>
<protein>
    <submittedName>
        <fullName evidence="3">Uncharacterized protein</fullName>
    </submittedName>
</protein>
<gene>
    <name evidence="3" type="ORF">HUJ06_003421</name>
</gene>
<keyword evidence="2" id="KW-0342">GTP-binding</keyword>
<organism evidence="3 4">
    <name type="scientific">Nelumbo nucifera</name>
    <name type="common">Sacred lotus</name>
    <dbReference type="NCBI Taxonomy" id="4432"/>
    <lineage>
        <taxon>Eukaryota</taxon>
        <taxon>Viridiplantae</taxon>
        <taxon>Streptophyta</taxon>
        <taxon>Embryophyta</taxon>
        <taxon>Tracheophyta</taxon>
        <taxon>Spermatophyta</taxon>
        <taxon>Magnoliopsida</taxon>
        <taxon>Proteales</taxon>
        <taxon>Nelumbonaceae</taxon>
        <taxon>Nelumbo</taxon>
    </lineage>
</organism>
<evidence type="ECO:0000256" key="2">
    <source>
        <dbReference type="ARBA" id="ARBA00023134"/>
    </source>
</evidence>
<keyword evidence="4" id="KW-1185">Reference proteome</keyword>
<name>A0A822ZNT7_NELNU</name>